<dbReference type="PANTHER" id="PTHR43796:SF2">
    <property type="entry name" value="CARBOXYNORSPERMIDINE SYNTHASE"/>
    <property type="match status" value="1"/>
</dbReference>
<evidence type="ECO:0000313" key="2">
    <source>
        <dbReference type="EMBL" id="GGA48949.1"/>
    </source>
</evidence>
<dbReference type="Proteomes" id="UP000620046">
    <property type="component" value="Unassembled WGS sequence"/>
</dbReference>
<comment type="caution">
    <text evidence="2">The sequence shown here is derived from an EMBL/GenBank/DDBJ whole genome shotgun (WGS) entry which is preliminary data.</text>
</comment>
<dbReference type="SUPFAM" id="SSF51735">
    <property type="entry name" value="NAD(P)-binding Rossmann-fold domains"/>
    <property type="match status" value="1"/>
</dbReference>
<accession>A0ABQ1GRG6</accession>
<reference evidence="3" key="1">
    <citation type="journal article" date="2019" name="Int. J. Syst. Evol. Microbiol.">
        <title>The Global Catalogue of Microorganisms (GCM) 10K type strain sequencing project: providing services to taxonomists for standard genome sequencing and annotation.</title>
        <authorList>
            <consortium name="The Broad Institute Genomics Platform"/>
            <consortium name="The Broad Institute Genome Sequencing Center for Infectious Disease"/>
            <person name="Wu L."/>
            <person name="Ma J."/>
        </authorList>
    </citation>
    <scope>NUCLEOTIDE SEQUENCE [LARGE SCALE GENOMIC DNA]</scope>
    <source>
        <strain evidence="3">CGMCC 1.15439</strain>
    </source>
</reference>
<evidence type="ECO:0000313" key="3">
    <source>
        <dbReference type="Proteomes" id="UP000620046"/>
    </source>
</evidence>
<feature type="domain" description="Saccharopine dehydrogenase NADP binding" evidence="1">
    <location>
        <begin position="9"/>
        <end position="129"/>
    </location>
</feature>
<dbReference type="InterPro" id="IPR036291">
    <property type="entry name" value="NAD(P)-bd_dom_sf"/>
</dbReference>
<evidence type="ECO:0000259" key="1">
    <source>
        <dbReference type="Pfam" id="PF03435"/>
    </source>
</evidence>
<dbReference type="PANTHER" id="PTHR43796">
    <property type="entry name" value="CARBOXYNORSPERMIDINE SYNTHASE"/>
    <property type="match status" value="1"/>
</dbReference>
<protein>
    <submittedName>
        <fullName evidence="2">Saccharopine dehydrogenase</fullName>
    </submittedName>
</protein>
<dbReference type="InterPro" id="IPR005097">
    <property type="entry name" value="Sacchrp_dh_NADP-bd"/>
</dbReference>
<dbReference type="EMBL" id="BMJA01000005">
    <property type="protein sequence ID" value="GGA48949.1"/>
    <property type="molecule type" value="Genomic_DNA"/>
</dbReference>
<dbReference type="Pfam" id="PF03435">
    <property type="entry name" value="Sacchrp_dh_NADP"/>
    <property type="match status" value="1"/>
</dbReference>
<organism evidence="2 3">
    <name type="scientific">Dyella nitratireducens</name>
    <dbReference type="NCBI Taxonomy" id="1849580"/>
    <lineage>
        <taxon>Bacteria</taxon>
        <taxon>Pseudomonadati</taxon>
        <taxon>Pseudomonadota</taxon>
        <taxon>Gammaproteobacteria</taxon>
        <taxon>Lysobacterales</taxon>
        <taxon>Rhodanobacteraceae</taxon>
        <taxon>Dyella</taxon>
    </lineage>
</organism>
<dbReference type="Gene3D" id="3.40.50.720">
    <property type="entry name" value="NAD(P)-binding Rossmann-like Domain"/>
    <property type="match status" value="1"/>
</dbReference>
<name>A0ABQ1GRG6_9GAMM</name>
<sequence>MGSITGMRVLLIGATGVFGARIAARLAHDARFELIIAGRTQTALERLRNDLGDPSVQVAVIDVEAVDLQDMLRSHAPELVIHAAGPFQSQDYRVARASLACGSDYVDLADGREFVAGIRVLDDEARKAGCLLISGASTVPALSSAVVDHLRDRFAALASIEHAISPGNRTPRGDATVAAILGYCGRRVPVWRNGRWQAGYGWLSTRRSWFMSGPRWVGLCDVPDLALFPERYHGVQQVMFRAGLELRRLHFGVWLLAWLVRLGVLKNLARHARRLRRISEWFLHAGSDEGGMVVMLRGLDANAKPLTLRWSLHAAAGDGPYIPAMPAVVLARKKADCLLKDRGAMPCMGLFNLDEALAALSDYQISTRLETLTT</sequence>
<proteinExistence type="predicted"/>
<keyword evidence="3" id="KW-1185">Reference proteome</keyword>
<gene>
    <name evidence="2" type="ORF">GCM10010981_42790</name>
</gene>